<dbReference type="AlphaFoldDB" id="A0A0C2VGX5"/>
<reference evidence="2 3" key="1">
    <citation type="submission" date="2015-01" db="EMBL/GenBank/DDBJ databases">
        <title>Jeotgalibacillus campisalis genome sequencing.</title>
        <authorList>
            <person name="Goh K.M."/>
            <person name="Chan K.-G."/>
            <person name="Yaakop A.S."/>
            <person name="Ee R."/>
            <person name="Gan H.M."/>
            <person name="Chan C.S."/>
        </authorList>
    </citation>
    <scope>NUCLEOTIDE SEQUENCE [LARGE SCALE GENOMIC DNA]</scope>
    <source>
        <strain evidence="2 3">SF-57</strain>
    </source>
</reference>
<sequence>MVKNRWLLITAFFILLLGACSEQTSKKEEEAAEKEETQEVEKKPEPEPEPEPPYKALAPSEDAVPLQESLTEEELESMPDQQMALGGDPARSVPVGVTLAKDIEDQTDGPLKDHRLVAYYGTPQSENMGILGTLEPEEFMKQLKEQAQAYSDADPDRPAIPTIELITTMAQRDPGPDGTYVSKLPDEKIEEYVKLAEKHDAIVLLDIQLGTDTVMNQVKSIEKWLKHPNVHLAIDTEFHVGEGEVPGEDLGQVDGQEIQEAVEYLTQLTEENNLPDKFLLVHQFTDHVLTNKETIQPTDNVQVALNFDGWGNSTDKMALYKKYVRDQPFQYGGFKIFYDKDEPVITPEEVVKLDPSPAIVNYQ</sequence>
<evidence type="ECO:0008006" key="4">
    <source>
        <dbReference type="Google" id="ProtNLM"/>
    </source>
</evidence>
<dbReference type="PROSITE" id="PS51257">
    <property type="entry name" value="PROKAR_LIPOPROTEIN"/>
    <property type="match status" value="1"/>
</dbReference>
<organism evidence="2 3">
    <name type="scientific">Jeotgalibacillus campisalis</name>
    <dbReference type="NCBI Taxonomy" id="220754"/>
    <lineage>
        <taxon>Bacteria</taxon>
        <taxon>Bacillati</taxon>
        <taxon>Bacillota</taxon>
        <taxon>Bacilli</taxon>
        <taxon>Bacillales</taxon>
        <taxon>Caryophanaceae</taxon>
        <taxon>Jeotgalibacillus</taxon>
    </lineage>
</organism>
<dbReference type="Proteomes" id="UP000031972">
    <property type="component" value="Unassembled WGS sequence"/>
</dbReference>
<dbReference type="OrthoDB" id="9812120at2"/>
<evidence type="ECO:0000256" key="1">
    <source>
        <dbReference type="SAM" id="MobiDB-lite"/>
    </source>
</evidence>
<evidence type="ECO:0000313" key="2">
    <source>
        <dbReference type="EMBL" id="KIL43263.1"/>
    </source>
</evidence>
<dbReference type="EMBL" id="JXRR01000022">
    <property type="protein sequence ID" value="KIL43263.1"/>
    <property type="molecule type" value="Genomic_DNA"/>
</dbReference>
<protein>
    <recommendedName>
        <fullName evidence="4">Lipoprotein</fullName>
    </recommendedName>
</protein>
<feature type="region of interest" description="Disordered" evidence="1">
    <location>
        <begin position="24"/>
        <end position="93"/>
    </location>
</feature>
<keyword evidence="3" id="KW-1185">Reference proteome</keyword>
<dbReference type="PATRIC" id="fig|220754.4.peg.3677"/>
<dbReference type="RefSeq" id="WP_041061667.1">
    <property type="nucleotide sequence ID" value="NZ_JXRR01000022.1"/>
</dbReference>
<proteinExistence type="predicted"/>
<accession>A0A0C2VGX5</accession>
<gene>
    <name evidence="2" type="ORF">KR50_36660</name>
</gene>
<name>A0A0C2VGX5_9BACL</name>
<comment type="caution">
    <text evidence="2">The sequence shown here is derived from an EMBL/GenBank/DDBJ whole genome shotgun (WGS) entry which is preliminary data.</text>
</comment>
<feature type="compositionally biased region" description="Basic and acidic residues" evidence="1">
    <location>
        <begin position="24"/>
        <end position="46"/>
    </location>
</feature>
<evidence type="ECO:0000313" key="3">
    <source>
        <dbReference type="Proteomes" id="UP000031972"/>
    </source>
</evidence>